<feature type="zinc finger region" description="C3H1-type" evidence="5">
    <location>
        <begin position="150"/>
        <end position="178"/>
    </location>
</feature>
<feature type="zinc finger region" description="C3H1-type" evidence="5">
    <location>
        <begin position="337"/>
        <end position="365"/>
    </location>
</feature>
<feature type="domain" description="C3H1-type" evidence="7">
    <location>
        <begin position="105"/>
        <end position="133"/>
    </location>
</feature>
<sequence length="460" mass="50040">MANNRQVASNAVSSSSNASVSNLQEAMWRLKANDEENSNQNSKNNNTDNQQPVDGHNSPYPDRPGVPDCIYYMRRGVCGYGSNCQYNHPAYNGQVYLDRGELPERVGQPNCQYFLKTGTCKFGATCKYHHPRDGHDIRPVALNVMGLPLRQDEKSCPYYMRYGTCKFGIACKFNHPQPAALCAALPATGAPTYGSSGSSTVPSSSVPLIGGLSTWPLARSPYLSSPHMQSLPAYMHVVFPPSQGTMPVQQGWSAYMGNMDHLPSSDVLVPNPTSSTKPYAQSGSSTTTSLPERPNQPECQYYKKTGSCKYGATCKYDHPRGNPETSPTLGPFGLPLRPGRAVCTFYSSYGSCRYGSACEFDHPLVGYYNYAVPVLPAPDPSMPFPPNQRSSPLVTWTVVADTSPIKTTKLADSLLKSEERSNSELNDSQNNNEHAGNPLQLQTSASPHTAPSSESPKIPL</sequence>
<proteinExistence type="predicted"/>
<dbReference type="Gene3D" id="4.10.1000.10">
    <property type="entry name" value="Zinc finger, CCCH-type"/>
    <property type="match status" value="2"/>
</dbReference>
<evidence type="ECO:0000256" key="5">
    <source>
        <dbReference type="PROSITE-ProRule" id="PRU00723"/>
    </source>
</evidence>
<evidence type="ECO:0000256" key="2">
    <source>
        <dbReference type="ARBA" id="ARBA00022771"/>
    </source>
</evidence>
<keyword evidence="4" id="KW-0238">DNA-binding</keyword>
<evidence type="ECO:0000259" key="7">
    <source>
        <dbReference type="PROSITE" id="PS50103"/>
    </source>
</evidence>
<evidence type="ECO:0000256" key="3">
    <source>
        <dbReference type="ARBA" id="ARBA00022833"/>
    </source>
</evidence>
<protein>
    <submittedName>
        <fullName evidence="8">Zinc finger CCCH domain-containing protein 33-like isoform X1</fullName>
    </submittedName>
</protein>
<keyword evidence="9" id="KW-1185">Reference proteome</keyword>
<dbReference type="PROSITE" id="PS50103">
    <property type="entry name" value="ZF_C3H1"/>
    <property type="match status" value="5"/>
</dbReference>
<feature type="compositionally biased region" description="Polar residues" evidence="6">
    <location>
        <begin position="423"/>
        <end position="460"/>
    </location>
</feature>
<dbReference type="InterPro" id="IPR050974">
    <property type="entry name" value="Plant_ZF_CCCH"/>
</dbReference>
<organism evidence="8 9">
    <name type="scientific">Iris pallida</name>
    <name type="common">Sweet iris</name>
    <dbReference type="NCBI Taxonomy" id="29817"/>
    <lineage>
        <taxon>Eukaryota</taxon>
        <taxon>Viridiplantae</taxon>
        <taxon>Streptophyta</taxon>
        <taxon>Embryophyta</taxon>
        <taxon>Tracheophyta</taxon>
        <taxon>Spermatophyta</taxon>
        <taxon>Magnoliopsida</taxon>
        <taxon>Liliopsida</taxon>
        <taxon>Asparagales</taxon>
        <taxon>Iridaceae</taxon>
        <taxon>Iridoideae</taxon>
        <taxon>Irideae</taxon>
        <taxon>Iris</taxon>
    </lineage>
</organism>
<feature type="domain" description="C3H1-type" evidence="7">
    <location>
        <begin position="150"/>
        <end position="178"/>
    </location>
</feature>
<dbReference type="InterPro" id="IPR036855">
    <property type="entry name" value="Znf_CCCH_sf"/>
</dbReference>
<feature type="compositionally biased region" description="Polar residues" evidence="6">
    <location>
        <begin position="271"/>
        <end position="290"/>
    </location>
</feature>
<keyword evidence="3 5" id="KW-0862">Zinc</keyword>
<feature type="compositionally biased region" description="Low complexity" evidence="6">
    <location>
        <begin position="38"/>
        <end position="50"/>
    </location>
</feature>
<dbReference type="GO" id="GO:0003677">
    <property type="term" value="F:DNA binding"/>
    <property type="evidence" value="ECO:0007669"/>
    <property type="project" value="UniProtKB-KW"/>
</dbReference>
<accession>A0AAX6IHU7</accession>
<dbReference type="Gene3D" id="2.30.30.1190">
    <property type="match status" value="1"/>
</dbReference>
<feature type="zinc finger region" description="C3H1-type" evidence="5">
    <location>
        <begin position="105"/>
        <end position="133"/>
    </location>
</feature>
<dbReference type="PANTHER" id="PTHR12506">
    <property type="entry name" value="PROTEIN PHOSPHATASE RELATED"/>
    <property type="match status" value="1"/>
</dbReference>
<evidence type="ECO:0000256" key="1">
    <source>
        <dbReference type="ARBA" id="ARBA00022723"/>
    </source>
</evidence>
<dbReference type="EMBL" id="JANAVB010001800">
    <property type="protein sequence ID" value="KAJ6852377.1"/>
    <property type="molecule type" value="Genomic_DNA"/>
</dbReference>
<keyword evidence="1 5" id="KW-0479">Metal-binding</keyword>
<feature type="zinc finger region" description="C3H1-type" evidence="5">
    <location>
        <begin position="293"/>
        <end position="321"/>
    </location>
</feature>
<feature type="domain" description="C3H1-type" evidence="7">
    <location>
        <begin position="293"/>
        <end position="321"/>
    </location>
</feature>
<feature type="region of interest" description="Disordered" evidence="6">
    <location>
        <begin position="268"/>
        <end position="297"/>
    </location>
</feature>
<dbReference type="SUPFAM" id="SSF90229">
    <property type="entry name" value="CCCH zinc finger"/>
    <property type="match status" value="5"/>
</dbReference>
<feature type="domain" description="C3H1-type" evidence="7">
    <location>
        <begin position="337"/>
        <end position="365"/>
    </location>
</feature>
<comment type="caution">
    <text evidence="8">The sequence shown here is derived from an EMBL/GenBank/DDBJ whole genome shotgun (WGS) entry which is preliminary data.</text>
</comment>
<evidence type="ECO:0000313" key="8">
    <source>
        <dbReference type="EMBL" id="KAJ6852377.1"/>
    </source>
</evidence>
<dbReference type="SMART" id="SM00356">
    <property type="entry name" value="ZnF_C3H1"/>
    <property type="match status" value="5"/>
</dbReference>
<reference evidence="8" key="1">
    <citation type="journal article" date="2023" name="GigaByte">
        <title>Genome assembly of the bearded iris, Iris pallida Lam.</title>
        <authorList>
            <person name="Bruccoleri R.E."/>
            <person name="Oakeley E.J."/>
            <person name="Faust A.M.E."/>
            <person name="Altorfer M."/>
            <person name="Dessus-Babus S."/>
            <person name="Burckhardt D."/>
            <person name="Oertli M."/>
            <person name="Naumann U."/>
            <person name="Petersen F."/>
            <person name="Wong J."/>
        </authorList>
    </citation>
    <scope>NUCLEOTIDE SEQUENCE</scope>
    <source>
        <strain evidence="8">GSM-AAB239-AS_SAM_17_03QT</strain>
    </source>
</reference>
<feature type="region of interest" description="Disordered" evidence="6">
    <location>
        <begin position="31"/>
        <end position="60"/>
    </location>
</feature>
<dbReference type="Proteomes" id="UP001140949">
    <property type="component" value="Unassembled WGS sequence"/>
</dbReference>
<gene>
    <name evidence="8" type="ORF">M6B38_255390</name>
</gene>
<dbReference type="GO" id="GO:0003729">
    <property type="term" value="F:mRNA binding"/>
    <property type="evidence" value="ECO:0007669"/>
    <property type="project" value="UniProtKB-ARBA"/>
</dbReference>
<feature type="compositionally biased region" description="Low complexity" evidence="6">
    <location>
        <begin position="7"/>
        <end position="20"/>
    </location>
</feature>
<feature type="region of interest" description="Disordered" evidence="6">
    <location>
        <begin position="415"/>
        <end position="460"/>
    </location>
</feature>
<reference evidence="8" key="2">
    <citation type="submission" date="2023-04" db="EMBL/GenBank/DDBJ databases">
        <authorList>
            <person name="Bruccoleri R.E."/>
            <person name="Oakeley E.J."/>
            <person name="Faust A.-M."/>
            <person name="Dessus-Babus S."/>
            <person name="Altorfer M."/>
            <person name="Burckhardt D."/>
            <person name="Oertli M."/>
            <person name="Naumann U."/>
            <person name="Petersen F."/>
            <person name="Wong J."/>
        </authorList>
    </citation>
    <scope>NUCLEOTIDE SEQUENCE</scope>
    <source>
        <strain evidence="8">GSM-AAB239-AS_SAM_17_03QT</strain>
        <tissue evidence="8">Leaf</tissue>
    </source>
</reference>
<evidence type="ECO:0000256" key="6">
    <source>
        <dbReference type="SAM" id="MobiDB-lite"/>
    </source>
</evidence>
<feature type="region of interest" description="Disordered" evidence="6">
    <location>
        <begin position="1"/>
        <end position="20"/>
    </location>
</feature>
<feature type="zinc finger region" description="C3H1-type" evidence="5">
    <location>
        <begin position="63"/>
        <end position="91"/>
    </location>
</feature>
<evidence type="ECO:0000313" key="9">
    <source>
        <dbReference type="Proteomes" id="UP001140949"/>
    </source>
</evidence>
<feature type="domain" description="C3H1-type" evidence="7">
    <location>
        <begin position="63"/>
        <end position="91"/>
    </location>
</feature>
<dbReference type="PANTHER" id="PTHR12506:SF50">
    <property type="entry name" value="ZINC FINGER CCCH DOMAIN-CONTAINING PROTEIN 26"/>
    <property type="match status" value="1"/>
</dbReference>
<dbReference type="InterPro" id="IPR000571">
    <property type="entry name" value="Znf_CCCH"/>
</dbReference>
<dbReference type="Pfam" id="PF00642">
    <property type="entry name" value="zf-CCCH"/>
    <property type="match status" value="5"/>
</dbReference>
<dbReference type="GO" id="GO:0008270">
    <property type="term" value="F:zinc ion binding"/>
    <property type="evidence" value="ECO:0007669"/>
    <property type="project" value="UniProtKB-KW"/>
</dbReference>
<name>A0AAX6IHU7_IRIPA</name>
<evidence type="ECO:0000256" key="4">
    <source>
        <dbReference type="ARBA" id="ARBA00023125"/>
    </source>
</evidence>
<dbReference type="AlphaFoldDB" id="A0AAX6IHU7"/>
<keyword evidence="2 5" id="KW-0863">Zinc-finger</keyword>